<organism evidence="2 3">
    <name type="scientific">Streptomyces vinaceus</name>
    <dbReference type="NCBI Taxonomy" id="1960"/>
    <lineage>
        <taxon>Bacteria</taxon>
        <taxon>Bacillati</taxon>
        <taxon>Actinomycetota</taxon>
        <taxon>Actinomycetes</taxon>
        <taxon>Kitasatosporales</taxon>
        <taxon>Streptomycetaceae</taxon>
        <taxon>Streptomyces</taxon>
    </lineage>
</organism>
<name>A0A5J6J306_STRVI</name>
<feature type="compositionally biased region" description="Low complexity" evidence="1">
    <location>
        <begin position="302"/>
        <end position="313"/>
    </location>
</feature>
<dbReference type="KEGG" id="svn:CP980_09095"/>
<dbReference type="RefSeq" id="WP_167535812.1">
    <property type="nucleotide sequence ID" value="NZ_BNBW01000022.1"/>
</dbReference>
<dbReference type="EMBL" id="CP023692">
    <property type="protein sequence ID" value="QEV45200.1"/>
    <property type="molecule type" value="Genomic_DNA"/>
</dbReference>
<reference evidence="2 3" key="1">
    <citation type="submission" date="2017-09" db="EMBL/GenBank/DDBJ databases">
        <authorList>
            <person name="Lee N."/>
            <person name="Cho B.-K."/>
        </authorList>
    </citation>
    <scope>NUCLEOTIDE SEQUENCE [LARGE SCALE GENOMIC DNA]</scope>
    <source>
        <strain evidence="2 3">ATCC 27476</strain>
    </source>
</reference>
<accession>A0A5J6J306</accession>
<dbReference type="Proteomes" id="UP000325563">
    <property type="component" value="Chromosome"/>
</dbReference>
<feature type="region of interest" description="Disordered" evidence="1">
    <location>
        <begin position="291"/>
        <end position="313"/>
    </location>
</feature>
<sequence>MSTAVEDRGSRRLAWCVAHVLRHAPDHIALDLLGRLDRPTRKYLCRDEWLPASAVTLLLRHGREEDRHFIARNPRVVGRPLPGLPGPARYARRRTPPELLPVLRAELGRDPASSPLRSGELIGLLRRHGIRRPRVVLDVLCLPYVLDPAELAAEHARQPLPAGAVEALLLVAELPRECVRALLATPAAVREGRSWHRPAVRAVRMGLLTHEELVARVAPARRTLILGDLPPGPGLRWTLPEQAGMRTAVTRALTPLGDDPRLWAELLRHAPGFAGPLPELVAAVVAGSLPAPPSAAPPSAAPPTAAAPADASAEPDGALVRAVRHLAPTAEGPVTGGVERELALASLAVPMETVQEDIRWVRDCLDRSLLTGADVVRHKLPACWALDEDHWLGDVDHPDRHDRPEAVLAARAEADRLFALALGEDPEAWWRVARTLPDFAGTLPHLLLRVTDGDSVSTRP</sequence>
<dbReference type="AlphaFoldDB" id="A0A5J6J306"/>
<dbReference type="GeneID" id="95615726"/>
<protein>
    <submittedName>
        <fullName evidence="2">Uncharacterized protein</fullName>
    </submittedName>
</protein>
<keyword evidence="3" id="KW-1185">Reference proteome</keyword>
<proteinExistence type="predicted"/>
<evidence type="ECO:0000313" key="3">
    <source>
        <dbReference type="Proteomes" id="UP000325563"/>
    </source>
</evidence>
<evidence type="ECO:0000256" key="1">
    <source>
        <dbReference type="SAM" id="MobiDB-lite"/>
    </source>
</evidence>
<evidence type="ECO:0000313" key="2">
    <source>
        <dbReference type="EMBL" id="QEV45200.1"/>
    </source>
</evidence>
<feature type="compositionally biased region" description="Pro residues" evidence="1">
    <location>
        <begin position="291"/>
        <end position="301"/>
    </location>
</feature>
<gene>
    <name evidence="2" type="ORF">CP980_09095</name>
</gene>